<accession>M2B259</accession>
<sequence length="213" mass="24885">MRKKILGVFIFIISVIFIFGQDGGIELNNEYADIKVDNDNEIIRNLLSSDRELVNISINKVLENIDTYNPVVLYVFSNIYFDQNKDEASKIFYIGQLRARIDANICLDVSARQAVSILNDQFGPLINKYALKNTENLKRIVEEAIEHVRKFDISYDRRWINLHGIKAFFNEDKKDKLMLSEPKEKWSDIINSTIEEYEKGFQIVLKKLEKNNI</sequence>
<dbReference type="PATRIC" id="fig|999431.4.peg.1705"/>
<name>M2B259_TREDN</name>
<gene>
    <name evidence="1" type="ORF">HMPREF9725_01654</name>
</gene>
<dbReference type="AlphaFoldDB" id="M2B259"/>
<organism evidence="1">
    <name type="scientific">Treponema denticola H1-T</name>
    <dbReference type="NCBI Taxonomy" id="999431"/>
    <lineage>
        <taxon>Bacteria</taxon>
        <taxon>Pseudomonadati</taxon>
        <taxon>Spirochaetota</taxon>
        <taxon>Spirochaetia</taxon>
        <taxon>Spirochaetales</taxon>
        <taxon>Treponemataceae</taxon>
        <taxon>Treponema</taxon>
    </lineage>
</organism>
<evidence type="ECO:0000313" key="1">
    <source>
        <dbReference type="EMBL" id="EMB29746.1"/>
    </source>
</evidence>
<proteinExistence type="predicted"/>
<comment type="caution">
    <text evidence="1">The sequence shown here is derived from an EMBL/GenBank/DDBJ whole genome shotgun (WGS) entry which is preliminary data.</text>
</comment>
<dbReference type="EMBL" id="AGDW01000018">
    <property type="protein sequence ID" value="EMB29746.1"/>
    <property type="molecule type" value="Genomic_DNA"/>
</dbReference>
<reference evidence="1" key="1">
    <citation type="submission" date="2012-01" db="EMBL/GenBank/DDBJ databases">
        <title>The Genome Sequence of Treponema denticola H1-T.</title>
        <authorList>
            <consortium name="The Broad Institute Genome Sequencing Platform"/>
            <person name="Earl A."/>
            <person name="Ward D."/>
            <person name="Feldgarden M."/>
            <person name="Gevers D."/>
            <person name="Blanton J.M."/>
            <person name="Fenno C.J."/>
            <person name="Baranova O.V."/>
            <person name="Mathney J."/>
            <person name="Dewhirst F.E."/>
            <person name="Izard J."/>
            <person name="Young S.K."/>
            <person name="Zeng Q."/>
            <person name="Gargeya S."/>
            <person name="Fitzgerald M."/>
            <person name="Haas B."/>
            <person name="Abouelleil A."/>
            <person name="Alvarado L."/>
            <person name="Arachchi H.M."/>
            <person name="Berlin A."/>
            <person name="Chapman S.B."/>
            <person name="Gearin G."/>
            <person name="Goldberg J."/>
            <person name="Griggs A."/>
            <person name="Gujja S."/>
            <person name="Hansen M."/>
            <person name="Heiman D."/>
            <person name="Howarth C."/>
            <person name="Larimer J."/>
            <person name="Lui A."/>
            <person name="MacDonald P.J.P."/>
            <person name="McCowen C."/>
            <person name="Montmayeur A."/>
            <person name="Murphy C."/>
            <person name="Neiman D."/>
            <person name="Pearson M."/>
            <person name="Priest M."/>
            <person name="Roberts A."/>
            <person name="Saif S."/>
            <person name="Shea T."/>
            <person name="Sisk P."/>
            <person name="Stolte C."/>
            <person name="Sykes S."/>
            <person name="Wortman J."/>
            <person name="Nusbaum C."/>
            <person name="Birren B."/>
        </authorList>
    </citation>
    <scope>NUCLEOTIDE SEQUENCE [LARGE SCALE GENOMIC DNA]</scope>
    <source>
        <strain evidence="1">H1-T</strain>
    </source>
</reference>
<dbReference type="Proteomes" id="UP000011708">
    <property type="component" value="Chromosome"/>
</dbReference>
<protein>
    <submittedName>
        <fullName evidence="1">Uncharacterized protein</fullName>
    </submittedName>
</protein>
<dbReference type="RefSeq" id="WP_002688998.1">
    <property type="nucleotide sequence ID" value="NZ_CM001794.1"/>
</dbReference>
<dbReference type="HOGENOM" id="CLU_108062_0_0_12"/>